<dbReference type="BioCyc" id="HINF375063:G119K-612-MONOMER"/>
<name>A4NWM1_HAEIF</name>
<protein>
    <submittedName>
        <fullName evidence="1">Uncharacterized protein</fullName>
    </submittedName>
</protein>
<dbReference type="AlphaFoldDB" id="A4NWM1"/>
<sequence>MFKSGLNFLEGIANWIGIKNPQLTQTEDLFSNESDKK</sequence>
<evidence type="ECO:0000313" key="2">
    <source>
        <dbReference type="Proteomes" id="UP000005596"/>
    </source>
</evidence>
<dbReference type="EMBL" id="AAZJ01000002">
    <property type="protein sequence ID" value="EDK14529.1"/>
    <property type="molecule type" value="Genomic_DNA"/>
</dbReference>
<gene>
    <name evidence="1" type="ORF">CGSHiR3021_06725</name>
</gene>
<organism evidence="1 2">
    <name type="scientific">Haemophilus influenzae 22.4-21</name>
    <dbReference type="NCBI Taxonomy" id="375063"/>
    <lineage>
        <taxon>Bacteria</taxon>
        <taxon>Pseudomonadati</taxon>
        <taxon>Pseudomonadota</taxon>
        <taxon>Gammaproteobacteria</taxon>
        <taxon>Pasteurellales</taxon>
        <taxon>Pasteurellaceae</taxon>
        <taxon>Haemophilus</taxon>
    </lineage>
</organism>
<proteinExistence type="predicted"/>
<dbReference type="Proteomes" id="UP000005596">
    <property type="component" value="Unassembled WGS sequence"/>
</dbReference>
<accession>A4NWM1</accession>
<evidence type="ECO:0000313" key="1">
    <source>
        <dbReference type="EMBL" id="EDK14529.1"/>
    </source>
</evidence>
<reference evidence="1 2" key="1">
    <citation type="journal article" date="2007" name="Genome Biol.">
        <title>Characterization and modeling of the Haemophilus influenzae core and supragenomes based on the complete genomic sequences of Rd and 12 clinical nontypeable strains.</title>
        <authorList>
            <person name="Hogg J.S."/>
            <person name="Hu F.Z."/>
            <person name="Janto B."/>
            <person name="Boissy R."/>
            <person name="Hayes J."/>
            <person name="Keefe R."/>
            <person name="Post J.C."/>
            <person name="Ehrlich G.D."/>
        </authorList>
    </citation>
    <scope>NUCLEOTIDE SEQUENCE [LARGE SCALE GENOMIC DNA]</scope>
    <source>
        <strain evidence="1 2">22.4-21</strain>
    </source>
</reference>